<dbReference type="Proteomes" id="UP000887580">
    <property type="component" value="Unplaced"/>
</dbReference>
<proteinExistence type="predicted"/>
<accession>A0AC35FCF1</accession>
<dbReference type="WBParaSite" id="PS1159_v2.g15996.t1">
    <property type="protein sequence ID" value="PS1159_v2.g15996.t1"/>
    <property type="gene ID" value="PS1159_v2.g15996"/>
</dbReference>
<evidence type="ECO:0000313" key="2">
    <source>
        <dbReference type="WBParaSite" id="PS1159_v2.g15996.t1"/>
    </source>
</evidence>
<organism evidence="1 2">
    <name type="scientific">Panagrolaimus sp. PS1159</name>
    <dbReference type="NCBI Taxonomy" id="55785"/>
    <lineage>
        <taxon>Eukaryota</taxon>
        <taxon>Metazoa</taxon>
        <taxon>Ecdysozoa</taxon>
        <taxon>Nematoda</taxon>
        <taxon>Chromadorea</taxon>
        <taxon>Rhabditida</taxon>
        <taxon>Tylenchina</taxon>
        <taxon>Panagrolaimomorpha</taxon>
        <taxon>Panagrolaimoidea</taxon>
        <taxon>Panagrolaimidae</taxon>
        <taxon>Panagrolaimus</taxon>
    </lineage>
</organism>
<name>A0AC35FCF1_9BILA</name>
<protein>
    <submittedName>
        <fullName evidence="2">Methyltransferase type 11 domain-containing protein</fullName>
    </submittedName>
</protein>
<sequence length="876" mass="100226">MATKGGSSFLKEESFVNDNPTVNENQYSNLNLNQISECPTLIPVHFNSNPNNDKYFDSKESVNFKEKAKSQLWNKSSKTSTFTTFNDKDEERAKKCWKKTDSSNTKNNSTLSLHIEAYENSFKASDSFVGKMSESFKKEKFGTSQIFTTSSVIIQNQFEFSRQQSDKVAEPEVSQFKASQQLLSSNATSNTYPRRGKMSKVFSSPEDFADPQFWKNLYKSGEKIDWYGSIEKYIPAFHHMVKKDHKILQIGCGNALSEYMLYDYGYHYIHSIDIDGKLIDERIKDNETLVRPGLTFACEDATKLTADDNTYDFIFDKGTLDALLPSEKSDTEVATKMIDEALRVLKPNSKYIIISLVQSHVVEFISSYYSNRSDIFLYFYAIEVLDEGGNCIPAAIIQFHKLKQAMPANLPKVMKFVIDPTRHASVNVTADQMINYFNDYRNLSLFTNECRRPLKHIPHITLQDPVTQIPRWTFYAYDKTARPNKWAFMILPVGHGFTLDDDIVKSFASQISHDRIILAEQLPDNDFTDMEKIRIELESVSFRFRPIHGEALAEILWCYDNSPTHETKIDSGEAPNLGAYSVYNLDARLEVDNKVIRRLVFENSPEIVQTDVLVYPAKKNDKLCKKVDNLHLSGLYQMMMLASMEFRPGGLPESLKKDYNFAVLGVAGGTLVSFLHAVYKQSKITAVEIIPELYDVAKKWFGYPNDDERLVSLGKDALEWVKDENSGTYDFIFIDVSGTKDGLTTCPSAEFIDPEFVPLYKKRLNKHGMIVVNVVSTDPNFIVEVTAAFRDHFKFLSHGRPGDPTNEILLASDSSFARPRNYNVIRRNTLPVELSDMYEMVDLFKPYVEKKESKENDFLPSHLQNQNGKKKNNKKR</sequence>
<reference evidence="2" key="1">
    <citation type="submission" date="2022-11" db="UniProtKB">
        <authorList>
            <consortium name="WormBaseParasite"/>
        </authorList>
    </citation>
    <scope>IDENTIFICATION</scope>
</reference>
<evidence type="ECO:0000313" key="1">
    <source>
        <dbReference type="Proteomes" id="UP000887580"/>
    </source>
</evidence>